<dbReference type="PROSITE" id="PS50943">
    <property type="entry name" value="HTH_CROC1"/>
    <property type="match status" value="1"/>
</dbReference>
<organism evidence="2 3">
    <name type="scientific">Secundilactobacillus kimchicus JCM 15530</name>
    <dbReference type="NCBI Taxonomy" id="1302272"/>
    <lineage>
        <taxon>Bacteria</taxon>
        <taxon>Bacillati</taxon>
        <taxon>Bacillota</taxon>
        <taxon>Bacilli</taxon>
        <taxon>Lactobacillales</taxon>
        <taxon>Lactobacillaceae</taxon>
        <taxon>Secundilactobacillus</taxon>
    </lineage>
</organism>
<dbReference type="SUPFAM" id="SSF48452">
    <property type="entry name" value="TPR-like"/>
    <property type="match status" value="1"/>
</dbReference>
<dbReference type="STRING" id="1302272.FC96_GL002509"/>
<dbReference type="GO" id="GO:0003677">
    <property type="term" value="F:DNA binding"/>
    <property type="evidence" value="ECO:0007669"/>
    <property type="project" value="InterPro"/>
</dbReference>
<feature type="domain" description="HTH cro/C1-type" evidence="1">
    <location>
        <begin position="9"/>
        <end position="62"/>
    </location>
</feature>
<dbReference type="PANTHER" id="PTHR37038">
    <property type="entry name" value="TRANSCRIPTIONAL REGULATOR-RELATED"/>
    <property type="match status" value="1"/>
</dbReference>
<evidence type="ECO:0000259" key="1">
    <source>
        <dbReference type="PROSITE" id="PS50943"/>
    </source>
</evidence>
<sequence>MMMMNIDRFISARKSRGLSQAELCEGICTQATLSKFENSGKAPAIRILTQLCARLNLTLDDVFPVNPPAQSKANHLLDAAEFTLITSEYEAAKKDLAQVTFDDLTTEGKMQFYFVRGYLTALTGGPIADALYDFNLILNDLDDNHRSIFTLLAYTGSGVAYSRNGEHTKGEFFFQKVLDHLHDLPLKDNKSIWRALNMLFYTAEYFAHVGDYKTSDPLLDYGYEICANNHVTYYVARICFRQAENAKAQGAEFATVQGYLNDAAAFAKINHNQLLLKRISDFNQ</sequence>
<dbReference type="EMBL" id="AZCX01000009">
    <property type="protein sequence ID" value="KRK47390.1"/>
    <property type="molecule type" value="Genomic_DNA"/>
</dbReference>
<dbReference type="SUPFAM" id="SSF47413">
    <property type="entry name" value="lambda repressor-like DNA-binding domains"/>
    <property type="match status" value="1"/>
</dbReference>
<proteinExistence type="predicted"/>
<dbReference type="InterPro" id="IPR053163">
    <property type="entry name" value="HTH-type_regulator_Rgg"/>
</dbReference>
<gene>
    <name evidence="2" type="ORF">FC96_GL002509</name>
</gene>
<dbReference type="InterPro" id="IPR001387">
    <property type="entry name" value="Cro/C1-type_HTH"/>
</dbReference>
<accession>A0A0R1HKY8</accession>
<dbReference type="PATRIC" id="fig|1302272.5.peg.2558"/>
<reference evidence="2 3" key="1">
    <citation type="journal article" date="2015" name="Genome Announc.">
        <title>Expanding the biotechnology potential of lactobacilli through comparative genomics of 213 strains and associated genera.</title>
        <authorList>
            <person name="Sun Z."/>
            <person name="Harris H.M."/>
            <person name="McCann A."/>
            <person name="Guo C."/>
            <person name="Argimon S."/>
            <person name="Zhang W."/>
            <person name="Yang X."/>
            <person name="Jeffery I.B."/>
            <person name="Cooney J.C."/>
            <person name="Kagawa T.F."/>
            <person name="Liu W."/>
            <person name="Song Y."/>
            <person name="Salvetti E."/>
            <person name="Wrobel A."/>
            <person name="Rasinkangas P."/>
            <person name="Parkhill J."/>
            <person name="Rea M.C."/>
            <person name="O'Sullivan O."/>
            <person name="Ritari J."/>
            <person name="Douillard F.P."/>
            <person name="Paul Ross R."/>
            <person name="Yang R."/>
            <person name="Briner A.E."/>
            <person name="Felis G.E."/>
            <person name="de Vos W.M."/>
            <person name="Barrangou R."/>
            <person name="Klaenhammer T.R."/>
            <person name="Caufield P.W."/>
            <person name="Cui Y."/>
            <person name="Zhang H."/>
            <person name="O'Toole P.W."/>
        </authorList>
    </citation>
    <scope>NUCLEOTIDE SEQUENCE [LARGE SCALE GENOMIC DNA]</scope>
    <source>
        <strain evidence="2 3">JCM 15530</strain>
    </source>
</reference>
<dbReference type="Gene3D" id="1.25.40.10">
    <property type="entry name" value="Tetratricopeptide repeat domain"/>
    <property type="match status" value="1"/>
</dbReference>
<dbReference type="SMART" id="SM00530">
    <property type="entry name" value="HTH_XRE"/>
    <property type="match status" value="1"/>
</dbReference>
<dbReference type="InterPro" id="IPR010982">
    <property type="entry name" value="Lambda_DNA-bd_dom_sf"/>
</dbReference>
<dbReference type="InterPro" id="IPR011990">
    <property type="entry name" value="TPR-like_helical_dom_sf"/>
</dbReference>
<dbReference type="AlphaFoldDB" id="A0A0R1HKY8"/>
<comment type="caution">
    <text evidence="2">The sequence shown here is derived from an EMBL/GenBank/DDBJ whole genome shotgun (WGS) entry which is preliminary data.</text>
</comment>
<keyword evidence="3" id="KW-1185">Reference proteome</keyword>
<dbReference type="Proteomes" id="UP000050911">
    <property type="component" value="Unassembled WGS sequence"/>
</dbReference>
<name>A0A0R1HKY8_9LACO</name>
<evidence type="ECO:0000313" key="2">
    <source>
        <dbReference type="EMBL" id="KRK47390.1"/>
    </source>
</evidence>
<dbReference type="PANTHER" id="PTHR37038:SF14">
    <property type="entry name" value="TRANSCRIPTIONAL ACTIVATOR"/>
    <property type="match status" value="1"/>
</dbReference>
<protein>
    <recommendedName>
        <fullName evidence="1">HTH cro/C1-type domain-containing protein</fullName>
    </recommendedName>
</protein>
<evidence type="ECO:0000313" key="3">
    <source>
        <dbReference type="Proteomes" id="UP000050911"/>
    </source>
</evidence>
<dbReference type="CDD" id="cd00093">
    <property type="entry name" value="HTH_XRE"/>
    <property type="match status" value="1"/>
</dbReference>
<dbReference type="Pfam" id="PF01381">
    <property type="entry name" value="HTH_3"/>
    <property type="match status" value="1"/>
</dbReference>